<accession>A0A1A8RWK9</accession>
<feature type="non-terminal residue" evidence="2">
    <location>
        <position position="1"/>
    </location>
</feature>
<gene>
    <name evidence="2" type="primary">Nfu_g_1_005344</name>
</gene>
<feature type="non-terminal residue" evidence="2">
    <location>
        <position position="101"/>
    </location>
</feature>
<feature type="region of interest" description="Disordered" evidence="1">
    <location>
        <begin position="72"/>
        <end position="101"/>
    </location>
</feature>
<sequence>VLPNMSPLKGVICFERCTQKTTSGTFSINLGTLLGPQQQLWLKLNSGVGQDLVQVGPEVWETSPPINHPLYVGGGTDSKNKCHEAPAHEQKQHGRSKQNKG</sequence>
<dbReference type="AlphaFoldDB" id="A0A1A8RWK9"/>
<name>A0A1A8RWK9_9TELE</name>
<evidence type="ECO:0000256" key="1">
    <source>
        <dbReference type="SAM" id="MobiDB-lite"/>
    </source>
</evidence>
<evidence type="ECO:0000313" key="2">
    <source>
        <dbReference type="EMBL" id="SBS10082.1"/>
    </source>
</evidence>
<organism evidence="2">
    <name type="scientific">Nothobranchius rachovii</name>
    <name type="common">bluefin notho</name>
    <dbReference type="NCBI Taxonomy" id="451742"/>
    <lineage>
        <taxon>Eukaryota</taxon>
        <taxon>Metazoa</taxon>
        <taxon>Chordata</taxon>
        <taxon>Craniata</taxon>
        <taxon>Vertebrata</taxon>
        <taxon>Euteleostomi</taxon>
        <taxon>Actinopterygii</taxon>
        <taxon>Neopterygii</taxon>
        <taxon>Teleostei</taxon>
        <taxon>Neoteleostei</taxon>
        <taxon>Acanthomorphata</taxon>
        <taxon>Ovalentaria</taxon>
        <taxon>Atherinomorphae</taxon>
        <taxon>Cyprinodontiformes</taxon>
        <taxon>Nothobranchiidae</taxon>
        <taxon>Nothobranchius</taxon>
    </lineage>
</organism>
<proteinExistence type="predicted"/>
<protein>
    <submittedName>
        <fullName evidence="2">Uncharacterized protein</fullName>
    </submittedName>
</protein>
<dbReference type="EMBL" id="HAEI01010250">
    <property type="protein sequence ID" value="SBS10082.1"/>
    <property type="molecule type" value="Transcribed_RNA"/>
</dbReference>
<reference evidence="2" key="1">
    <citation type="submission" date="2016-05" db="EMBL/GenBank/DDBJ databases">
        <authorList>
            <person name="Lavstsen T."/>
            <person name="Jespersen J.S."/>
        </authorList>
    </citation>
    <scope>NUCLEOTIDE SEQUENCE</scope>
    <source>
        <tissue evidence="2">Brain</tissue>
    </source>
</reference>
<feature type="compositionally biased region" description="Basic and acidic residues" evidence="1">
    <location>
        <begin position="78"/>
        <end position="92"/>
    </location>
</feature>
<reference evidence="2" key="2">
    <citation type="submission" date="2016-06" db="EMBL/GenBank/DDBJ databases">
        <title>The genome of a short-lived fish provides insights into sex chromosome evolution and the genetic control of aging.</title>
        <authorList>
            <person name="Reichwald K."/>
            <person name="Felder M."/>
            <person name="Petzold A."/>
            <person name="Koch P."/>
            <person name="Groth M."/>
            <person name="Platzer M."/>
        </authorList>
    </citation>
    <scope>NUCLEOTIDE SEQUENCE</scope>
    <source>
        <tissue evidence="2">Brain</tissue>
    </source>
</reference>